<evidence type="ECO:0000313" key="1">
    <source>
        <dbReference type="EMBL" id="CAA9269613.1"/>
    </source>
</evidence>
<feature type="non-terminal residue" evidence="1">
    <location>
        <position position="1"/>
    </location>
</feature>
<reference evidence="1" key="1">
    <citation type="submission" date="2020-02" db="EMBL/GenBank/DDBJ databases">
        <authorList>
            <person name="Meier V. D."/>
        </authorList>
    </citation>
    <scope>NUCLEOTIDE SEQUENCE</scope>
    <source>
        <strain evidence="1">AVDCRST_MAG54</strain>
    </source>
</reference>
<dbReference type="AlphaFoldDB" id="A0A6J4J738"/>
<dbReference type="EMBL" id="CADCTH010000370">
    <property type="protein sequence ID" value="CAA9269613.1"/>
    <property type="molecule type" value="Genomic_DNA"/>
</dbReference>
<gene>
    <name evidence="1" type="ORF">AVDCRST_MAG54-2918</name>
</gene>
<sequence>ALAVVRGTAVVGTSSGAGASAFCVPPRRVAAAGRGSTTLRGLSAVVGVDGTAVPARASSAARAAAARSPAPAGRCSGSFARPAAITASKASPRPGTDCDGAGGFPYRCAVISSVNSSTGKGLLPVRHSNRRHASA</sequence>
<organism evidence="1">
    <name type="scientific">uncultured Actinomycetospora sp</name>
    <dbReference type="NCBI Taxonomy" id="1135996"/>
    <lineage>
        <taxon>Bacteria</taxon>
        <taxon>Bacillati</taxon>
        <taxon>Actinomycetota</taxon>
        <taxon>Actinomycetes</taxon>
        <taxon>Pseudonocardiales</taxon>
        <taxon>Pseudonocardiaceae</taxon>
        <taxon>Actinomycetospora</taxon>
        <taxon>environmental samples</taxon>
    </lineage>
</organism>
<protein>
    <submittedName>
        <fullName evidence="1">Uncharacterized protein</fullName>
    </submittedName>
</protein>
<name>A0A6J4J738_9PSEU</name>
<proteinExistence type="predicted"/>
<accession>A0A6J4J738</accession>